<sequence length="13" mass="1328">MTAVTQITTGCVC</sequence>
<reference evidence="1" key="1">
    <citation type="submission" date="2014-09" db="EMBL/GenBank/DDBJ databases">
        <authorList>
            <person name="Magalhaes I.L.F."/>
            <person name="Oliveira U."/>
            <person name="Santos F.R."/>
            <person name="Vidigal T.H.D.A."/>
            <person name="Brescovit A.D."/>
            <person name="Santos A.J."/>
        </authorList>
    </citation>
    <scope>NUCLEOTIDE SEQUENCE</scope>
    <source>
        <tissue evidence="1">Shoot tissue taken approximately 20 cm above the soil surface</tissue>
    </source>
</reference>
<proteinExistence type="predicted"/>
<reference evidence="1" key="2">
    <citation type="journal article" date="2015" name="Data Brief">
        <title>Shoot transcriptome of the giant reed, Arundo donax.</title>
        <authorList>
            <person name="Barrero R.A."/>
            <person name="Guerrero F.D."/>
            <person name="Moolhuijzen P."/>
            <person name="Goolsby J.A."/>
            <person name="Tidwell J."/>
            <person name="Bellgard S.E."/>
            <person name="Bellgard M.I."/>
        </authorList>
    </citation>
    <scope>NUCLEOTIDE SEQUENCE</scope>
    <source>
        <tissue evidence="1">Shoot tissue taken approximately 20 cm above the soil surface</tissue>
    </source>
</reference>
<organism evidence="1">
    <name type="scientific">Arundo donax</name>
    <name type="common">Giant reed</name>
    <name type="synonym">Donax arundinaceus</name>
    <dbReference type="NCBI Taxonomy" id="35708"/>
    <lineage>
        <taxon>Eukaryota</taxon>
        <taxon>Viridiplantae</taxon>
        <taxon>Streptophyta</taxon>
        <taxon>Embryophyta</taxon>
        <taxon>Tracheophyta</taxon>
        <taxon>Spermatophyta</taxon>
        <taxon>Magnoliopsida</taxon>
        <taxon>Liliopsida</taxon>
        <taxon>Poales</taxon>
        <taxon>Poaceae</taxon>
        <taxon>PACMAD clade</taxon>
        <taxon>Arundinoideae</taxon>
        <taxon>Arundineae</taxon>
        <taxon>Arundo</taxon>
    </lineage>
</organism>
<protein>
    <submittedName>
        <fullName evidence="1">Uncharacterized protein</fullName>
    </submittedName>
</protein>
<dbReference type="EMBL" id="GBRH01273313">
    <property type="protein sequence ID" value="JAD24582.1"/>
    <property type="molecule type" value="Transcribed_RNA"/>
</dbReference>
<evidence type="ECO:0000313" key="1">
    <source>
        <dbReference type="EMBL" id="JAD24582.1"/>
    </source>
</evidence>
<name>A0A0A8YP33_ARUDO</name>
<accession>A0A0A8YP33</accession>